<dbReference type="Proteomes" id="UP000031433">
    <property type="component" value="Unassembled WGS sequence"/>
</dbReference>
<keyword evidence="2" id="KW-1003">Cell membrane</keyword>
<evidence type="ECO:0000259" key="9">
    <source>
        <dbReference type="Pfam" id="PF12704"/>
    </source>
</evidence>
<evidence type="ECO:0000256" key="2">
    <source>
        <dbReference type="ARBA" id="ARBA00022475"/>
    </source>
</evidence>
<feature type="domain" description="MacB-like periplasmic core" evidence="9">
    <location>
        <begin position="21"/>
        <end position="247"/>
    </location>
</feature>
<keyword evidence="5 7" id="KW-0472">Membrane</keyword>
<evidence type="ECO:0000256" key="4">
    <source>
        <dbReference type="ARBA" id="ARBA00022989"/>
    </source>
</evidence>
<evidence type="ECO:0000259" key="8">
    <source>
        <dbReference type="Pfam" id="PF02687"/>
    </source>
</evidence>
<comment type="caution">
    <text evidence="10">The sequence shown here is derived from an EMBL/GenBank/DDBJ whole genome shotgun (WGS) entry which is preliminary data.</text>
</comment>
<dbReference type="InterPro" id="IPR025857">
    <property type="entry name" value="MacB_PCD"/>
</dbReference>
<evidence type="ECO:0000256" key="1">
    <source>
        <dbReference type="ARBA" id="ARBA00004651"/>
    </source>
</evidence>
<feature type="transmembrane region" description="Helical" evidence="7">
    <location>
        <begin position="21"/>
        <end position="42"/>
    </location>
</feature>
<dbReference type="GO" id="GO:0022857">
    <property type="term" value="F:transmembrane transporter activity"/>
    <property type="evidence" value="ECO:0007669"/>
    <property type="project" value="TreeGrafter"/>
</dbReference>
<gene>
    <name evidence="10" type="ORF">SE37_00395</name>
</gene>
<evidence type="ECO:0000313" key="11">
    <source>
        <dbReference type="Proteomes" id="UP000031433"/>
    </source>
</evidence>
<comment type="subcellular location">
    <subcellularLocation>
        <location evidence="1">Cell membrane</location>
        <topology evidence="1">Multi-pass membrane protein</topology>
    </subcellularLocation>
</comment>
<dbReference type="InterPro" id="IPR050250">
    <property type="entry name" value="Macrolide_Exporter_MacB"/>
</dbReference>
<dbReference type="Pfam" id="PF12704">
    <property type="entry name" value="MacB_PCD"/>
    <property type="match status" value="1"/>
</dbReference>
<organism evidence="10 11">
    <name type="scientific">Geobacter soli</name>
    <dbReference type="NCBI Taxonomy" id="1510391"/>
    <lineage>
        <taxon>Bacteria</taxon>
        <taxon>Pseudomonadati</taxon>
        <taxon>Thermodesulfobacteriota</taxon>
        <taxon>Desulfuromonadia</taxon>
        <taxon>Geobacterales</taxon>
        <taxon>Geobacteraceae</taxon>
        <taxon>Geobacter</taxon>
    </lineage>
</organism>
<dbReference type="Pfam" id="PF02687">
    <property type="entry name" value="FtsX"/>
    <property type="match status" value="1"/>
</dbReference>
<dbReference type="PANTHER" id="PTHR30572:SF4">
    <property type="entry name" value="ABC TRANSPORTER PERMEASE YTRF"/>
    <property type="match status" value="1"/>
</dbReference>
<comment type="similarity">
    <text evidence="6">Belongs to the ABC-4 integral membrane protein family.</text>
</comment>
<feature type="transmembrane region" description="Helical" evidence="7">
    <location>
        <begin position="373"/>
        <end position="391"/>
    </location>
</feature>
<evidence type="ECO:0000256" key="7">
    <source>
        <dbReference type="SAM" id="Phobius"/>
    </source>
</evidence>
<sequence length="408" mass="43454">MNLLMSLRISLRALLANKMRSFLTMLGIIIGIAAVIIIVAIGSGAQKVVSDVIASIGSNIILVIPGSTTSGGLRVGAGSVPSLTQDDARAINTELPSVLRAAPTVRGTAQVVAGNMNWSTMIMGVTPEFLQVREWQVVSGRELSPSDIEGASKNCILGQTVAENLFGSEDPIGKTVRIKRVPFIVVGLLDRKGQSPQGSDQDDIILLPLSTAQRKILGSQFPNTVGAIMVQAKSRELMDQAEEELTTLLDQRHRIGPAKERDYTVRNLTEILAASEQSQKMLTILFGAVASISLIVGGIGIMNIMLVSVTERTREIGIRMAIGARQRDILLQFLAEAVLLTLLGGLIGMAIGIGGATLISQFFGWPTMVSSKAILLAFAFSGGVGIFFGFYPARKAAGLNPIEALRYE</sequence>
<name>A0A0C1TPC3_9BACT</name>
<keyword evidence="4 7" id="KW-1133">Transmembrane helix</keyword>
<keyword evidence="3 7" id="KW-0812">Transmembrane</keyword>
<keyword evidence="11" id="KW-1185">Reference proteome</keyword>
<feature type="transmembrane region" description="Helical" evidence="7">
    <location>
        <begin position="329"/>
        <end position="353"/>
    </location>
</feature>
<protein>
    <submittedName>
        <fullName evidence="10">Multidrug ABC transporter substrate-binding protein</fullName>
    </submittedName>
</protein>
<dbReference type="EMBL" id="JXBL01000001">
    <property type="protein sequence ID" value="KIE41198.1"/>
    <property type="molecule type" value="Genomic_DNA"/>
</dbReference>
<evidence type="ECO:0000256" key="5">
    <source>
        <dbReference type="ARBA" id="ARBA00023136"/>
    </source>
</evidence>
<dbReference type="AlphaFoldDB" id="A0A0C1TPC3"/>
<feature type="transmembrane region" description="Helical" evidence="7">
    <location>
        <begin position="284"/>
        <end position="309"/>
    </location>
</feature>
<feature type="domain" description="ABC3 transporter permease C-terminal" evidence="8">
    <location>
        <begin position="289"/>
        <end position="401"/>
    </location>
</feature>
<dbReference type="InterPro" id="IPR003838">
    <property type="entry name" value="ABC3_permease_C"/>
</dbReference>
<evidence type="ECO:0000313" key="10">
    <source>
        <dbReference type="EMBL" id="KIE41198.1"/>
    </source>
</evidence>
<dbReference type="GO" id="GO:0005886">
    <property type="term" value="C:plasma membrane"/>
    <property type="evidence" value="ECO:0007669"/>
    <property type="project" value="UniProtKB-SubCell"/>
</dbReference>
<evidence type="ECO:0000256" key="3">
    <source>
        <dbReference type="ARBA" id="ARBA00022692"/>
    </source>
</evidence>
<proteinExistence type="inferred from homology"/>
<evidence type="ECO:0000256" key="6">
    <source>
        <dbReference type="ARBA" id="ARBA00038076"/>
    </source>
</evidence>
<reference evidence="10 11" key="1">
    <citation type="submission" date="2015-01" db="EMBL/GenBank/DDBJ databases">
        <title>Genome sequence of the anaerobic bacterium Geobacter soli GSS01, a dissimilatory Fe(III) reducer from soil.</title>
        <authorList>
            <person name="Yang G."/>
            <person name="Zhou S."/>
        </authorList>
    </citation>
    <scope>NUCLEOTIDE SEQUENCE [LARGE SCALE GENOMIC DNA]</scope>
    <source>
        <strain evidence="10 11">GSS01</strain>
    </source>
</reference>
<accession>A0A0C1TPC3</accession>
<dbReference type="RefSeq" id="WP_039642737.1">
    <property type="nucleotide sequence ID" value="NZ_JXBL01000001.1"/>
</dbReference>
<dbReference type="PANTHER" id="PTHR30572">
    <property type="entry name" value="MEMBRANE COMPONENT OF TRANSPORTER-RELATED"/>
    <property type="match status" value="1"/>
</dbReference>